<evidence type="ECO:0008006" key="7">
    <source>
        <dbReference type="Google" id="ProtNLM"/>
    </source>
</evidence>
<organism evidence="5 6">
    <name type="scientific">Dictyocaulus viviparus</name>
    <name type="common">Bovine lungworm</name>
    <dbReference type="NCBI Taxonomy" id="29172"/>
    <lineage>
        <taxon>Eukaryota</taxon>
        <taxon>Metazoa</taxon>
        <taxon>Ecdysozoa</taxon>
        <taxon>Nematoda</taxon>
        <taxon>Chromadorea</taxon>
        <taxon>Rhabditida</taxon>
        <taxon>Rhabditina</taxon>
        <taxon>Rhabditomorpha</taxon>
        <taxon>Strongyloidea</taxon>
        <taxon>Metastrongylidae</taxon>
        <taxon>Dictyocaulus</taxon>
    </lineage>
</organism>
<dbReference type="PANTHER" id="PTHR45668">
    <property type="entry name" value="SERINE/THREONINE-PROTEIN PHOSPHATASE 5-RELATED"/>
    <property type="match status" value="1"/>
</dbReference>
<reference evidence="6" key="2">
    <citation type="journal article" date="2016" name="Sci. Rep.">
        <title>Dictyocaulus viviparus genome, variome and transcriptome elucidate lungworm biology and support future intervention.</title>
        <authorList>
            <person name="McNulty S.N."/>
            <person name="Strube C."/>
            <person name="Rosa B.A."/>
            <person name="Martin J.C."/>
            <person name="Tyagi R."/>
            <person name="Choi Y.J."/>
            <person name="Wang Q."/>
            <person name="Hallsworth Pepin K."/>
            <person name="Zhang X."/>
            <person name="Ozersky P."/>
            <person name="Wilson R.K."/>
            <person name="Sternberg P.W."/>
            <person name="Gasser R.B."/>
            <person name="Mitreva M."/>
        </authorList>
    </citation>
    <scope>NUCLEOTIDE SEQUENCE [LARGE SCALE GENOMIC DNA]</scope>
    <source>
        <strain evidence="6">HannoverDv2000</strain>
    </source>
</reference>
<reference evidence="5 6" key="1">
    <citation type="submission" date="2013-11" db="EMBL/GenBank/DDBJ databases">
        <title>Draft genome of the bovine lungworm Dictyocaulus viviparus.</title>
        <authorList>
            <person name="Mitreva M."/>
        </authorList>
    </citation>
    <scope>NUCLEOTIDE SEQUENCE [LARGE SCALE GENOMIC DNA]</scope>
    <source>
        <strain evidence="5 6">HannoverDv2000</strain>
    </source>
</reference>
<keyword evidence="4" id="KW-1133">Transmembrane helix</keyword>
<dbReference type="InterPro" id="IPR051134">
    <property type="entry name" value="PPP_phosphatase"/>
</dbReference>
<dbReference type="EMBL" id="KN716363">
    <property type="protein sequence ID" value="KJH46223.1"/>
    <property type="molecule type" value="Genomic_DNA"/>
</dbReference>
<dbReference type="SUPFAM" id="SSF56300">
    <property type="entry name" value="Metallo-dependent phosphatases"/>
    <property type="match status" value="2"/>
</dbReference>
<dbReference type="InterPro" id="IPR029052">
    <property type="entry name" value="Metallo-depent_PP-like"/>
</dbReference>
<dbReference type="GO" id="GO:0046872">
    <property type="term" value="F:metal ion binding"/>
    <property type="evidence" value="ECO:0007669"/>
    <property type="project" value="UniProtKB-KW"/>
</dbReference>
<evidence type="ECO:0000256" key="1">
    <source>
        <dbReference type="ARBA" id="ARBA00001936"/>
    </source>
</evidence>
<dbReference type="STRING" id="29172.A0A0D8XNM9"/>
<evidence type="ECO:0000313" key="6">
    <source>
        <dbReference type="Proteomes" id="UP000053766"/>
    </source>
</evidence>
<dbReference type="Proteomes" id="UP000053766">
    <property type="component" value="Unassembled WGS sequence"/>
</dbReference>
<evidence type="ECO:0000256" key="4">
    <source>
        <dbReference type="SAM" id="Phobius"/>
    </source>
</evidence>
<keyword evidence="3" id="KW-0464">Manganese</keyword>
<gene>
    <name evidence="5" type="ORF">DICVIV_07702</name>
</gene>
<dbReference type="PANTHER" id="PTHR45668:SF3">
    <property type="entry name" value="SERINE_THREONINE-PROTEIN PHOSPHATASE RDGC"/>
    <property type="match status" value="1"/>
</dbReference>
<keyword evidence="2" id="KW-0479">Metal-binding</keyword>
<sequence length="295" mass="34351">MDSSFWVLTIFSASNYYEVGSNRGAYVKFIGRSKQPHFVQYMASKTHRKTTIRERKKERGKGCRGKKLLLFIPYFRSLDVISPILALFLVLTIFSASNYYEVGSNRGAYVKFIGRSKQPHFVQYMASKTHRKTTIRERSHKAILKDNRIKISYSDCNAVSLISRIVKIFTKQLLFYYRLNVVEESAVRELREKLGSFNNQLQNEFEKCDPRREGMISVHQWCECVERVTGLHLPWRVLAPKLSTLHSDGKHVLYNNIFAVVQVGNANQQVVIMLLLTKYKQLLSNKPYKISFVYI</sequence>
<dbReference type="AlphaFoldDB" id="A0A0D8XNM9"/>
<feature type="transmembrane region" description="Helical" evidence="4">
    <location>
        <begin position="68"/>
        <end position="94"/>
    </location>
</feature>
<evidence type="ECO:0000256" key="2">
    <source>
        <dbReference type="ARBA" id="ARBA00022723"/>
    </source>
</evidence>
<keyword evidence="4" id="KW-0472">Membrane</keyword>
<keyword evidence="4" id="KW-0812">Transmembrane</keyword>
<accession>A0A0D8XNM9</accession>
<evidence type="ECO:0000256" key="3">
    <source>
        <dbReference type="ARBA" id="ARBA00023211"/>
    </source>
</evidence>
<evidence type="ECO:0000313" key="5">
    <source>
        <dbReference type="EMBL" id="KJH46223.1"/>
    </source>
</evidence>
<comment type="cofactor">
    <cofactor evidence="1">
        <name>Mn(2+)</name>
        <dbReference type="ChEBI" id="CHEBI:29035"/>
    </cofactor>
</comment>
<protein>
    <recommendedName>
        <fullName evidence="7">EF-hand domain-containing protein</fullName>
    </recommendedName>
</protein>
<name>A0A0D8XNM9_DICVI</name>
<dbReference type="OrthoDB" id="442428at2759"/>
<dbReference type="Gene3D" id="3.60.21.10">
    <property type="match status" value="2"/>
</dbReference>
<proteinExistence type="predicted"/>
<keyword evidence="6" id="KW-1185">Reference proteome</keyword>